<evidence type="ECO:0000313" key="1">
    <source>
        <dbReference type="EMBL" id="OWP61649.1"/>
    </source>
</evidence>
<reference evidence="1 2" key="1">
    <citation type="submission" date="2017-06" db="EMBL/GenBank/DDBJ databases">
        <title>Hymenobacter amundsenii sp. nov. isolated from regoliths in Antarctica.</title>
        <authorList>
            <person name="Sedlacek I."/>
            <person name="Kralova S."/>
            <person name="Pantucek R."/>
            <person name="Svec P."/>
            <person name="Holochova P."/>
            <person name="Stankova E."/>
            <person name="Vrbovska V."/>
            <person name="Busse H.-J."/>
        </authorList>
    </citation>
    <scope>NUCLEOTIDE SEQUENCE [LARGE SCALE GENOMIC DNA]</scope>
    <source>
        <strain evidence="1 2">CCM 8682</strain>
    </source>
</reference>
<dbReference type="Gene3D" id="3.40.50.150">
    <property type="entry name" value="Vaccinia Virus protein VP39"/>
    <property type="match status" value="1"/>
</dbReference>
<dbReference type="EMBL" id="NIRR01000050">
    <property type="protein sequence ID" value="OWP61649.1"/>
    <property type="molecule type" value="Genomic_DNA"/>
</dbReference>
<dbReference type="InterPro" id="IPR029063">
    <property type="entry name" value="SAM-dependent_MTases_sf"/>
</dbReference>
<dbReference type="RefSeq" id="WP_088465907.1">
    <property type="nucleotide sequence ID" value="NZ_NIRR01000050.1"/>
</dbReference>
<accession>A0A246FGJ4</accession>
<dbReference type="GO" id="GO:0008168">
    <property type="term" value="F:methyltransferase activity"/>
    <property type="evidence" value="ECO:0007669"/>
    <property type="project" value="UniProtKB-KW"/>
</dbReference>
<dbReference type="GO" id="GO:0032259">
    <property type="term" value="P:methylation"/>
    <property type="evidence" value="ECO:0007669"/>
    <property type="project" value="UniProtKB-KW"/>
</dbReference>
<dbReference type="OrthoDB" id="9788660at2"/>
<gene>
    <name evidence="1" type="ORF">CDA63_18325</name>
</gene>
<evidence type="ECO:0000313" key="2">
    <source>
        <dbReference type="Proteomes" id="UP000197277"/>
    </source>
</evidence>
<keyword evidence="1" id="KW-0489">Methyltransferase</keyword>
<keyword evidence="2" id="KW-1185">Reference proteome</keyword>
<dbReference type="SUPFAM" id="SSF53335">
    <property type="entry name" value="S-adenosyl-L-methionine-dependent methyltransferases"/>
    <property type="match status" value="1"/>
</dbReference>
<sequence>MITSSPTTYWDTLYAQQRSEQASWFQPQAAASVRLFAHANLPFDAPIVDVGSGLSPFFDELLAQGYVNLIATDLSATALDQHRRRLPPEQAERVLWVVDDVTAPQHLPLLDPVLLWHDRALLHGLTSPSQTATYRRLLDHMVVAHGWVLLATRAPQSSPALTDAGLLVQPYGVGELTALLGADYALRCAFDEVHETPQGEKQAYTHALFQRNATTRRGAWQ</sequence>
<dbReference type="AlphaFoldDB" id="A0A246FGJ4"/>
<organism evidence="1 2">
    <name type="scientific">Hymenobacter amundsenii</name>
    <dbReference type="NCBI Taxonomy" id="2006685"/>
    <lineage>
        <taxon>Bacteria</taxon>
        <taxon>Pseudomonadati</taxon>
        <taxon>Bacteroidota</taxon>
        <taxon>Cytophagia</taxon>
        <taxon>Cytophagales</taxon>
        <taxon>Hymenobacteraceae</taxon>
        <taxon>Hymenobacter</taxon>
    </lineage>
</organism>
<protein>
    <submittedName>
        <fullName evidence="1">SAM-dependent methyltransferase</fullName>
    </submittedName>
</protein>
<dbReference type="Proteomes" id="UP000197277">
    <property type="component" value="Unassembled WGS sequence"/>
</dbReference>
<comment type="caution">
    <text evidence="1">The sequence shown here is derived from an EMBL/GenBank/DDBJ whole genome shotgun (WGS) entry which is preliminary data.</text>
</comment>
<name>A0A246FGJ4_9BACT</name>
<proteinExistence type="predicted"/>
<keyword evidence="1" id="KW-0808">Transferase</keyword>